<keyword evidence="5" id="KW-1185">Reference proteome</keyword>
<evidence type="ECO:0000313" key="3">
    <source>
        <dbReference type="EMBL" id="QUB85323.1"/>
    </source>
</evidence>
<evidence type="ECO:0000313" key="4">
    <source>
        <dbReference type="Proteomes" id="UP000060345"/>
    </source>
</evidence>
<reference evidence="2 4" key="1">
    <citation type="submission" date="2015-07" db="EMBL/GenBank/DDBJ databases">
        <authorList>
            <person name="Noorani M."/>
        </authorList>
    </citation>
    <scope>NUCLEOTIDE SEQUENCE [LARGE SCALE GENOMIC DNA]</scope>
    <source>
        <strain evidence="2 4">W1435</strain>
    </source>
</reference>
<dbReference type="Proteomes" id="UP000060345">
    <property type="component" value="Chromosome 2"/>
</dbReference>
<dbReference type="EMBL" id="CP072369">
    <property type="protein sequence ID" value="QUB85323.1"/>
    <property type="molecule type" value="Genomic_DNA"/>
</dbReference>
<feature type="signal peptide" evidence="1">
    <location>
        <begin position="1"/>
        <end position="22"/>
    </location>
</feature>
<evidence type="ECO:0000256" key="1">
    <source>
        <dbReference type="SAM" id="SignalP"/>
    </source>
</evidence>
<gene>
    <name evidence="2" type="ORF">ADJ77_07480</name>
    <name evidence="3" type="ORF">J5A51_03340</name>
</gene>
<dbReference type="RefSeq" id="WP_050696236.1">
    <property type="nucleotide sequence ID" value="NZ_CP012075.1"/>
</dbReference>
<dbReference type="EMBL" id="CP012075">
    <property type="protein sequence ID" value="AKU69716.1"/>
    <property type="molecule type" value="Genomic_DNA"/>
</dbReference>
<sequence>MKQVYYFLFLVLLTLSSVSAKADTPVKIKVDDVSRVTVKVNYAPVAGLVNGVNTVNVPQYGSLMVEAKQGFYLKSVMKTTASGDNVAQSITNLTSCNIYVSESDKNVLYTVKSGDLAAVRTGSCTVKVDNAVKVKLVRYESQSVVDLQNGENTVKWIPNTEKTLVISNANYGDAPIYKVTLDGQEVAASGGQYFVMPVEGSMVVVAADYPDVSCAVKFNFSDEAAKGVLSKVMADGVEVQGYSDAGFTLKAGAKLSLKFDQTNYSLDAFKVNGDAVSIYGTYECYVKGETVFDIQAHKYATVKGLLTVDKAANITVYEGQSYNNKVITLHDGENSIEVGEKNNLIQVKPNSGCKIESLKVNGNGLSANYEGAYEVRLAEGMKIEITTSAIVRDQKTTVFIDDISLANYGFNFYRSDRSTVQMQTGENTLMFSADDNHFMLGAYGNDMSKMVVKLNGKKLEPAYPGGTSFEFELRNNDRLDVLLKGETDGIGTVQQARNGKTVVYRLDGTRVEGTSLPDGMYIINGKKVIVNKR</sequence>
<accession>A0A0K1NM03</accession>
<dbReference type="AlphaFoldDB" id="A0A0K1NM03"/>
<proteinExistence type="predicted"/>
<feature type="chain" id="PRO_5044544656" evidence="1">
    <location>
        <begin position="23"/>
        <end position="533"/>
    </location>
</feature>
<evidence type="ECO:0000313" key="5">
    <source>
        <dbReference type="Proteomes" id="UP000682005"/>
    </source>
</evidence>
<organism evidence="2 4">
    <name type="scientific">Prevotella fusca JCM 17724</name>
    <dbReference type="NCBI Taxonomy" id="1236517"/>
    <lineage>
        <taxon>Bacteria</taxon>
        <taxon>Pseudomonadati</taxon>
        <taxon>Bacteroidota</taxon>
        <taxon>Bacteroidia</taxon>
        <taxon>Bacteroidales</taxon>
        <taxon>Prevotellaceae</taxon>
        <taxon>Prevotella</taxon>
    </lineage>
</organism>
<evidence type="ECO:0000313" key="2">
    <source>
        <dbReference type="EMBL" id="AKU69716.1"/>
    </source>
</evidence>
<dbReference type="KEGG" id="pfus:ADJ77_07480"/>
<name>A0A0K1NM03_9BACT</name>
<keyword evidence="1" id="KW-0732">Signal</keyword>
<reference evidence="3 5" key="2">
    <citation type="submission" date="2021-03" db="EMBL/GenBank/DDBJ databases">
        <title>Human Oral Microbial Genomes.</title>
        <authorList>
            <person name="Johnston C.D."/>
            <person name="Chen T."/>
            <person name="Dewhirst F.E."/>
        </authorList>
    </citation>
    <scope>NUCLEOTIDE SEQUENCE [LARGE SCALE GENOMIC DNA]</scope>
    <source>
        <strain evidence="3 5">W1435</strain>
    </source>
</reference>
<protein>
    <submittedName>
        <fullName evidence="2">Uncharacterized protein</fullName>
    </submittedName>
</protein>
<dbReference type="Proteomes" id="UP000682005">
    <property type="component" value="Chromosome 2"/>
</dbReference>